<dbReference type="Pfam" id="PF00989">
    <property type="entry name" value="PAS"/>
    <property type="match status" value="1"/>
</dbReference>
<dbReference type="InterPro" id="IPR003593">
    <property type="entry name" value="AAA+_ATPase"/>
</dbReference>
<keyword evidence="2" id="KW-0067">ATP-binding</keyword>
<keyword evidence="1" id="KW-0547">Nucleotide-binding</keyword>
<dbReference type="InterPro" id="IPR002078">
    <property type="entry name" value="Sigma_54_int"/>
</dbReference>
<dbReference type="SUPFAM" id="SSF55785">
    <property type="entry name" value="PYP-like sensor domain (PAS domain)"/>
    <property type="match status" value="1"/>
</dbReference>
<protein>
    <submittedName>
        <fullName evidence="5">PAS domain S-box-containing protein</fullName>
    </submittedName>
</protein>
<sequence length="674" mass="77027">MKKVALITIGKPTSKVIKEQLESLFADKMLVETYLLSQKKEILSADVDLFLYTKGCIRYLLIEEEQIRKPYIETERVINHKNIKEIISIPKKTDVLLVNDSQRTAYEAIQQLELIGLDHVSYHPFYPGCRKMIEASIAVTPGETHLIPAEVEKVIDLGSRILDISTIHEIIFSLELEEKFEKSCLTEYLRNIVEISKLIDESRQDAQESEKLLERIVNSIEHGIAYIGENGHIINVNTNFEKIINRDKSEVIGKEISILMEIPNNTLKDQITWITEVNGVEMLVDVQKIHFDYRSGHLMTIQYTDRISKLGHRIRRNQEKKIKQQLHTFEDYLTQNLATKQMLGKAKKFSETDATILIQGENGTGKEILAQAIHSASRRRKGAFVPVNIGALTPTLLESELFGYEEGSFTGALKGGKMGIFEIASGGTVFIDEIGDAPLDFQVKLLRVLEEKKIRRVGAMEEIPVDVRVIAATNKDLLELVDKEVFREDLFFRLNILPLNTIPLRERQEDIHYLLKIFVEQKFEEETDFLEIFDDKVIEQLINYQWRGNVRELINLVEYLSLTYDGHSIQCHELHPHMLKDSGSANHMKEDTIFLEKNALWILSTLEASAPESLGRTALRDLAVKEGYSLGEGKIRRLLKELETKALIISKGSKKGYGMTPLGKTVLECHMKRS</sequence>
<dbReference type="OrthoDB" id="9803970at2"/>
<dbReference type="InterPro" id="IPR035965">
    <property type="entry name" value="PAS-like_dom_sf"/>
</dbReference>
<proteinExistence type="predicted"/>
<keyword evidence="6" id="KW-1185">Reference proteome</keyword>
<evidence type="ECO:0000313" key="6">
    <source>
        <dbReference type="Proteomes" id="UP000199230"/>
    </source>
</evidence>
<evidence type="ECO:0000256" key="2">
    <source>
        <dbReference type="ARBA" id="ARBA00022840"/>
    </source>
</evidence>
<dbReference type="SMART" id="SM00382">
    <property type="entry name" value="AAA"/>
    <property type="match status" value="1"/>
</dbReference>
<dbReference type="InterPro" id="IPR058031">
    <property type="entry name" value="AAA_lid_NorR"/>
</dbReference>
<dbReference type="STRING" id="159292.SAMN05192546_104119"/>
<dbReference type="InterPro" id="IPR036388">
    <property type="entry name" value="WH-like_DNA-bd_sf"/>
</dbReference>
<organism evidence="5 6">
    <name type="scientific">Tindallia californiensis</name>
    <dbReference type="NCBI Taxonomy" id="159292"/>
    <lineage>
        <taxon>Bacteria</taxon>
        <taxon>Bacillati</taxon>
        <taxon>Bacillota</taxon>
        <taxon>Clostridia</taxon>
        <taxon>Peptostreptococcales</taxon>
        <taxon>Tindalliaceae</taxon>
        <taxon>Tindallia</taxon>
    </lineage>
</organism>
<dbReference type="Pfam" id="PF25601">
    <property type="entry name" value="AAA_lid_14"/>
    <property type="match status" value="1"/>
</dbReference>
<dbReference type="PANTHER" id="PTHR32071">
    <property type="entry name" value="TRANSCRIPTIONAL REGULATORY PROTEIN"/>
    <property type="match status" value="1"/>
</dbReference>
<dbReference type="Gene3D" id="3.40.50.300">
    <property type="entry name" value="P-loop containing nucleotide triphosphate hydrolases"/>
    <property type="match status" value="1"/>
</dbReference>
<dbReference type="CDD" id="cd00009">
    <property type="entry name" value="AAA"/>
    <property type="match status" value="1"/>
</dbReference>
<feature type="domain" description="Sigma-54 factor interaction" evidence="3">
    <location>
        <begin position="332"/>
        <end position="562"/>
    </location>
</feature>
<evidence type="ECO:0000259" key="3">
    <source>
        <dbReference type="PROSITE" id="PS50045"/>
    </source>
</evidence>
<dbReference type="PANTHER" id="PTHR32071:SF101">
    <property type="entry name" value="ACETOIN DEHYDROGENASE OPERON TRANSCRIPTIONAL ACTIVATOR ACOR"/>
    <property type="match status" value="1"/>
</dbReference>
<dbReference type="PROSITE" id="PS50112">
    <property type="entry name" value="PAS"/>
    <property type="match status" value="1"/>
</dbReference>
<dbReference type="InterPro" id="IPR027417">
    <property type="entry name" value="P-loop_NTPase"/>
</dbReference>
<dbReference type="AlphaFoldDB" id="A0A1H3MFH8"/>
<dbReference type="InterPro" id="IPR000014">
    <property type="entry name" value="PAS"/>
</dbReference>
<dbReference type="Gene3D" id="1.10.10.10">
    <property type="entry name" value="Winged helix-like DNA-binding domain superfamily/Winged helix DNA-binding domain"/>
    <property type="match status" value="1"/>
</dbReference>
<dbReference type="InterPro" id="IPR013767">
    <property type="entry name" value="PAS_fold"/>
</dbReference>
<evidence type="ECO:0000256" key="1">
    <source>
        <dbReference type="ARBA" id="ARBA00022741"/>
    </source>
</evidence>
<name>A0A1H3MFH8_9FIRM</name>
<accession>A0A1H3MFH8</accession>
<evidence type="ECO:0000313" key="5">
    <source>
        <dbReference type="EMBL" id="SDY75462.1"/>
    </source>
</evidence>
<reference evidence="5 6" key="1">
    <citation type="submission" date="2016-10" db="EMBL/GenBank/DDBJ databases">
        <authorList>
            <person name="de Groot N.N."/>
        </authorList>
    </citation>
    <scope>NUCLEOTIDE SEQUENCE [LARGE SCALE GENOMIC DNA]</scope>
    <source>
        <strain evidence="5 6">APO</strain>
    </source>
</reference>
<dbReference type="Pfam" id="PF00158">
    <property type="entry name" value="Sigma54_activat"/>
    <property type="match status" value="1"/>
</dbReference>
<dbReference type="RefSeq" id="WP_093312596.1">
    <property type="nucleotide sequence ID" value="NZ_FNPV01000004.1"/>
</dbReference>
<dbReference type="Gene3D" id="3.30.450.20">
    <property type="entry name" value="PAS domain"/>
    <property type="match status" value="1"/>
</dbReference>
<dbReference type="SUPFAM" id="SSF52540">
    <property type="entry name" value="P-loop containing nucleoside triphosphate hydrolases"/>
    <property type="match status" value="1"/>
</dbReference>
<dbReference type="EMBL" id="FNPV01000004">
    <property type="protein sequence ID" value="SDY75462.1"/>
    <property type="molecule type" value="Genomic_DNA"/>
</dbReference>
<dbReference type="PROSITE" id="PS50045">
    <property type="entry name" value="SIGMA54_INTERACT_4"/>
    <property type="match status" value="1"/>
</dbReference>
<dbReference type="Proteomes" id="UP000199230">
    <property type="component" value="Unassembled WGS sequence"/>
</dbReference>
<evidence type="ECO:0000259" key="4">
    <source>
        <dbReference type="PROSITE" id="PS50112"/>
    </source>
</evidence>
<dbReference type="GO" id="GO:0006355">
    <property type="term" value="P:regulation of DNA-templated transcription"/>
    <property type="evidence" value="ECO:0007669"/>
    <property type="project" value="InterPro"/>
</dbReference>
<dbReference type="FunFam" id="3.40.50.300:FF:000006">
    <property type="entry name" value="DNA-binding transcriptional regulator NtrC"/>
    <property type="match status" value="1"/>
</dbReference>
<feature type="domain" description="PAS" evidence="4">
    <location>
        <begin position="209"/>
        <end position="262"/>
    </location>
</feature>
<dbReference type="InterPro" id="IPR025943">
    <property type="entry name" value="Sigma_54_int_dom_ATP-bd_2"/>
</dbReference>
<dbReference type="PROSITE" id="PS00676">
    <property type="entry name" value="SIGMA54_INTERACT_2"/>
    <property type="match status" value="1"/>
</dbReference>
<dbReference type="NCBIfam" id="TIGR00229">
    <property type="entry name" value="sensory_box"/>
    <property type="match status" value="1"/>
</dbReference>
<dbReference type="GO" id="GO:0005524">
    <property type="term" value="F:ATP binding"/>
    <property type="evidence" value="ECO:0007669"/>
    <property type="project" value="UniProtKB-KW"/>
</dbReference>
<dbReference type="Gene3D" id="1.10.8.60">
    <property type="match status" value="1"/>
</dbReference>
<gene>
    <name evidence="5" type="ORF">SAMN05192546_104119</name>
</gene>